<dbReference type="AlphaFoldDB" id="A0A4R3JAF7"/>
<evidence type="ECO:0000313" key="4">
    <source>
        <dbReference type="Proteomes" id="UP000295304"/>
    </source>
</evidence>
<evidence type="ECO:0000313" key="3">
    <source>
        <dbReference type="EMBL" id="TCS62612.1"/>
    </source>
</evidence>
<evidence type="ECO:0000256" key="2">
    <source>
        <dbReference type="ARBA" id="ARBA00022679"/>
    </source>
</evidence>
<proteinExistence type="predicted"/>
<accession>A0A4R3JAF7</accession>
<dbReference type="InterPro" id="IPR002201">
    <property type="entry name" value="Glyco_trans_9"/>
</dbReference>
<dbReference type="PANTHER" id="PTHR30160">
    <property type="entry name" value="TETRAACYLDISACCHARIDE 4'-KINASE-RELATED"/>
    <property type="match status" value="1"/>
</dbReference>
<gene>
    <name evidence="3" type="ORF">EDD55_105159</name>
</gene>
<dbReference type="CDD" id="cd03789">
    <property type="entry name" value="GT9_LPS_heptosyltransferase"/>
    <property type="match status" value="1"/>
</dbReference>
<keyword evidence="2 3" id="KW-0808">Transferase</keyword>
<dbReference type="Proteomes" id="UP000295304">
    <property type="component" value="Unassembled WGS sequence"/>
</dbReference>
<dbReference type="Gene3D" id="3.40.50.2000">
    <property type="entry name" value="Glycogen Phosphorylase B"/>
    <property type="match status" value="2"/>
</dbReference>
<organism evidence="3 4">
    <name type="scientific">Varunaivibrio sulfuroxidans</name>
    <dbReference type="NCBI Taxonomy" id="1773489"/>
    <lineage>
        <taxon>Bacteria</taxon>
        <taxon>Pseudomonadati</taxon>
        <taxon>Pseudomonadota</taxon>
        <taxon>Alphaproteobacteria</taxon>
        <taxon>Rhodospirillales</taxon>
        <taxon>Magnetovibrionaceae</taxon>
        <taxon>Varunaivibrio</taxon>
    </lineage>
</organism>
<keyword evidence="1" id="KW-0328">Glycosyltransferase</keyword>
<dbReference type="InterPro" id="IPR051199">
    <property type="entry name" value="LPS_LOS_Heptosyltrfase"/>
</dbReference>
<keyword evidence="4" id="KW-1185">Reference proteome</keyword>
<dbReference type="GO" id="GO:0009244">
    <property type="term" value="P:lipopolysaccharide core region biosynthetic process"/>
    <property type="evidence" value="ECO:0007669"/>
    <property type="project" value="TreeGrafter"/>
</dbReference>
<dbReference type="OrthoDB" id="9797795at2"/>
<sequence>MRILFVTSTRIGDGVLSTGLLDHLIARHPGARVTVACGPASAQLFEAVPGIEEIIVLTKKPYSRHWIDLWKRCVGRFWDIVVDLRNAPLTLALFAKRRCRLGARMKNSDRHRVIDLAAVLGLEDTPPMPRLWTSPEHERAARDLVPEGAPVLLLAPSANWRGKVWMAERFVATALRLTADGDILPGGRIAVLGHESERAMLDPVLDALPEERRISLIGAHHLLTIHACLRRGGLFIGNDSGLMHMAAAAGVPTVGLFGPSRPEHYAPWGAKGDFVRTRIPIEGLFPDDYNHRTTESLMDSLSVDDVCACARRLYRRVANG</sequence>
<protein>
    <submittedName>
        <fullName evidence="3">ADP-heptose:LPS heptosyltransferase</fullName>
    </submittedName>
</protein>
<dbReference type="SUPFAM" id="SSF53756">
    <property type="entry name" value="UDP-Glycosyltransferase/glycogen phosphorylase"/>
    <property type="match status" value="1"/>
</dbReference>
<dbReference type="EMBL" id="SLZW01000005">
    <property type="protein sequence ID" value="TCS62612.1"/>
    <property type="molecule type" value="Genomic_DNA"/>
</dbReference>
<dbReference type="GO" id="GO:0005829">
    <property type="term" value="C:cytosol"/>
    <property type="evidence" value="ECO:0007669"/>
    <property type="project" value="TreeGrafter"/>
</dbReference>
<dbReference type="Pfam" id="PF01075">
    <property type="entry name" value="Glyco_transf_9"/>
    <property type="match status" value="1"/>
</dbReference>
<comment type="caution">
    <text evidence="3">The sequence shown here is derived from an EMBL/GenBank/DDBJ whole genome shotgun (WGS) entry which is preliminary data.</text>
</comment>
<dbReference type="GO" id="GO:0008713">
    <property type="term" value="F:ADP-heptose-lipopolysaccharide heptosyltransferase activity"/>
    <property type="evidence" value="ECO:0007669"/>
    <property type="project" value="TreeGrafter"/>
</dbReference>
<evidence type="ECO:0000256" key="1">
    <source>
        <dbReference type="ARBA" id="ARBA00022676"/>
    </source>
</evidence>
<dbReference type="RefSeq" id="WP_132939058.1">
    <property type="nucleotide sequence ID" value="NZ_CP119676.1"/>
</dbReference>
<name>A0A4R3JAF7_9PROT</name>
<reference evidence="3 4" key="1">
    <citation type="submission" date="2019-03" db="EMBL/GenBank/DDBJ databases">
        <title>Genomic Encyclopedia of Type Strains, Phase IV (KMG-IV): sequencing the most valuable type-strain genomes for metagenomic binning, comparative biology and taxonomic classification.</title>
        <authorList>
            <person name="Goeker M."/>
        </authorList>
    </citation>
    <scope>NUCLEOTIDE SEQUENCE [LARGE SCALE GENOMIC DNA]</scope>
    <source>
        <strain evidence="3 4">DSM 101688</strain>
    </source>
</reference>